<dbReference type="PANTHER" id="PTHR36001:SF2">
    <property type="entry name" value="CTAGE FAMILY PROTEIN-RELATED"/>
    <property type="match status" value="1"/>
</dbReference>
<dbReference type="PANTHER" id="PTHR36001">
    <property type="entry name" value="CTAGE FAMILY PROTEIN-RELATED"/>
    <property type="match status" value="1"/>
</dbReference>
<name>A0A9R1VT84_LACSA</name>
<keyword evidence="1" id="KW-0175">Coiled coil</keyword>
<sequence length="290" mass="33377">MGRETEMALSNSQKELLNLIRDVSTEKSQGERKIVNLKREIQQLQSELDSVNLELEEAKRLKECTEQELKGYEVELAMSESSIQALEGRISLIQDEISAVGSDLEALKNEERALRDDFIGKMFDLNAKIRKFQQSVDSATIEAFNSDTNSQNVDMVYANTKETEEAKRDLEDKLAQIISETNIEEDKFQSEQILYMQEKKELEDLNHRISLMEAVMKASKELHQLTIYPHYNLHFSNRNCFQCKRQECPFVHLCTSKLEEAYASFGEKLQEKCICPSCHCDNAEMLSGIL</sequence>
<dbReference type="EMBL" id="NBSK02000004">
    <property type="protein sequence ID" value="KAJ0213292.1"/>
    <property type="molecule type" value="Genomic_DNA"/>
</dbReference>
<comment type="caution">
    <text evidence="2">The sequence shown here is derived from an EMBL/GenBank/DDBJ whole genome shotgun (WGS) entry which is preliminary data.</text>
</comment>
<evidence type="ECO:0000313" key="3">
    <source>
        <dbReference type="Proteomes" id="UP000235145"/>
    </source>
</evidence>
<accession>A0A9R1VT84</accession>
<gene>
    <name evidence="2" type="ORF">LSAT_V11C400225850</name>
</gene>
<evidence type="ECO:0000313" key="2">
    <source>
        <dbReference type="EMBL" id="KAJ0213292.1"/>
    </source>
</evidence>
<dbReference type="SUPFAM" id="SSF57997">
    <property type="entry name" value="Tropomyosin"/>
    <property type="match status" value="1"/>
</dbReference>
<evidence type="ECO:0000256" key="1">
    <source>
        <dbReference type="SAM" id="Coils"/>
    </source>
</evidence>
<dbReference type="Proteomes" id="UP000235145">
    <property type="component" value="Unassembled WGS sequence"/>
</dbReference>
<dbReference type="InterPro" id="IPR053327">
    <property type="entry name" value="KIP"/>
</dbReference>
<feature type="coiled-coil region" evidence="1">
    <location>
        <begin position="160"/>
        <end position="215"/>
    </location>
</feature>
<protein>
    <submittedName>
        <fullName evidence="2">Uncharacterized protein</fullName>
    </submittedName>
</protein>
<dbReference type="AlphaFoldDB" id="A0A9R1VT84"/>
<proteinExistence type="predicted"/>
<organism evidence="2 3">
    <name type="scientific">Lactuca sativa</name>
    <name type="common">Garden lettuce</name>
    <dbReference type="NCBI Taxonomy" id="4236"/>
    <lineage>
        <taxon>Eukaryota</taxon>
        <taxon>Viridiplantae</taxon>
        <taxon>Streptophyta</taxon>
        <taxon>Embryophyta</taxon>
        <taxon>Tracheophyta</taxon>
        <taxon>Spermatophyta</taxon>
        <taxon>Magnoliopsida</taxon>
        <taxon>eudicotyledons</taxon>
        <taxon>Gunneridae</taxon>
        <taxon>Pentapetalae</taxon>
        <taxon>asterids</taxon>
        <taxon>campanulids</taxon>
        <taxon>Asterales</taxon>
        <taxon>Asteraceae</taxon>
        <taxon>Cichorioideae</taxon>
        <taxon>Cichorieae</taxon>
        <taxon>Lactucinae</taxon>
        <taxon>Lactuca</taxon>
    </lineage>
</organism>
<dbReference type="Gene3D" id="1.10.287.1490">
    <property type="match status" value="1"/>
</dbReference>
<feature type="coiled-coil region" evidence="1">
    <location>
        <begin position="20"/>
        <end position="89"/>
    </location>
</feature>
<reference evidence="2 3" key="1">
    <citation type="journal article" date="2017" name="Nat. Commun.">
        <title>Genome assembly with in vitro proximity ligation data and whole-genome triplication in lettuce.</title>
        <authorList>
            <person name="Reyes-Chin-Wo S."/>
            <person name="Wang Z."/>
            <person name="Yang X."/>
            <person name="Kozik A."/>
            <person name="Arikit S."/>
            <person name="Song C."/>
            <person name="Xia L."/>
            <person name="Froenicke L."/>
            <person name="Lavelle D.O."/>
            <person name="Truco M.J."/>
            <person name="Xia R."/>
            <person name="Zhu S."/>
            <person name="Xu C."/>
            <person name="Xu H."/>
            <person name="Xu X."/>
            <person name="Cox K."/>
            <person name="Korf I."/>
            <person name="Meyers B.C."/>
            <person name="Michelmore R.W."/>
        </authorList>
    </citation>
    <scope>NUCLEOTIDE SEQUENCE [LARGE SCALE GENOMIC DNA]</scope>
    <source>
        <strain evidence="3">cv. Salinas</strain>
        <tissue evidence="2">Seedlings</tissue>
    </source>
</reference>
<keyword evidence="3" id="KW-1185">Reference proteome</keyword>